<dbReference type="AlphaFoldDB" id="X8CQP0"/>
<dbReference type="EMBL" id="JAOG01000001">
    <property type="protein sequence ID" value="EUA58334.1"/>
    <property type="molecule type" value="Genomic_DNA"/>
</dbReference>
<dbReference type="Proteomes" id="UP000020825">
    <property type="component" value="Unassembled WGS sequence"/>
</dbReference>
<dbReference type="PATRIC" id="fig|1299331.3.peg.1431"/>
<proteinExistence type="predicted"/>
<comment type="caution">
    <text evidence="2">The sequence shown here is derived from an EMBL/GenBank/DDBJ whole genome shotgun (WGS) entry which is preliminary data.</text>
</comment>
<feature type="region of interest" description="Disordered" evidence="1">
    <location>
        <begin position="70"/>
        <end position="97"/>
    </location>
</feature>
<reference evidence="2 3" key="1">
    <citation type="submission" date="2013-12" db="EMBL/GenBank/DDBJ databases">
        <authorList>
            <person name="Zelazny A."/>
            <person name="Olivier K."/>
            <person name="Holland S."/>
            <person name="Lenaerts A."/>
            <person name="Ordway D."/>
            <person name="DeGroote M.A."/>
            <person name="Parker T."/>
            <person name="Sizemore C."/>
            <person name="Tallon L.J."/>
            <person name="Sadzewicz L.K."/>
            <person name="Sengamalay N."/>
            <person name="Fraser C.M."/>
            <person name="Hine E."/>
            <person name="Shefchek K.A."/>
            <person name="Das S.P."/>
            <person name="Tettelin H."/>
        </authorList>
    </citation>
    <scope>NUCLEOTIDE SEQUENCE [LARGE SCALE GENOMIC DNA]</scope>
    <source>
        <strain evidence="2 3">1956</strain>
    </source>
</reference>
<organism evidence="2 3">
    <name type="scientific">Mycobacterium intracellulare 1956</name>
    <dbReference type="NCBI Taxonomy" id="1299331"/>
    <lineage>
        <taxon>Bacteria</taxon>
        <taxon>Bacillati</taxon>
        <taxon>Actinomycetota</taxon>
        <taxon>Actinomycetes</taxon>
        <taxon>Mycobacteriales</taxon>
        <taxon>Mycobacteriaceae</taxon>
        <taxon>Mycobacterium</taxon>
        <taxon>Mycobacterium avium complex (MAC)</taxon>
    </lineage>
</organism>
<evidence type="ECO:0000313" key="2">
    <source>
        <dbReference type="EMBL" id="EUA58334.1"/>
    </source>
</evidence>
<sequence>MRPLGGVVGGFQHQPGFGFAGIHDGFGGGVRGFLGLGGQQVTHPHRVGAVHGGVCAANPPVQLAERVQDPFAGGSQRPGQRMDPQPVGQLPGPGRFF</sequence>
<name>X8CQP0_MYCIT</name>
<accession>X8CQP0</accession>
<gene>
    <name evidence="2" type="ORF">I550_1477</name>
</gene>
<evidence type="ECO:0000313" key="3">
    <source>
        <dbReference type="Proteomes" id="UP000020825"/>
    </source>
</evidence>
<protein>
    <submittedName>
        <fullName evidence="2">Putative rne protein</fullName>
    </submittedName>
</protein>
<evidence type="ECO:0000256" key="1">
    <source>
        <dbReference type="SAM" id="MobiDB-lite"/>
    </source>
</evidence>